<keyword evidence="17" id="KW-1185">Reference proteome</keyword>
<evidence type="ECO:0000256" key="1">
    <source>
        <dbReference type="ARBA" id="ARBA00004496"/>
    </source>
</evidence>
<dbReference type="SUPFAM" id="SSF57770">
    <property type="entry name" value="Methionyl-tRNA synthetase (MetRS), Zn-domain"/>
    <property type="match status" value="1"/>
</dbReference>
<comment type="similarity">
    <text evidence="12">Belongs to the class-I aminoacyl-tRNA synthetase family.</text>
</comment>
<dbReference type="PROSITE" id="PS00178">
    <property type="entry name" value="AA_TRNA_LIGASE_I"/>
    <property type="match status" value="1"/>
</dbReference>
<dbReference type="Pfam" id="PF09334">
    <property type="entry name" value="tRNA-synt_1g"/>
    <property type="match status" value="1"/>
</dbReference>
<feature type="domain" description="Methionyl/Leucyl tRNA synthetase" evidence="15">
    <location>
        <begin position="51"/>
        <end position="443"/>
    </location>
</feature>
<dbReference type="SUPFAM" id="SSF47323">
    <property type="entry name" value="Anticodon-binding domain of a subclass of class I aminoacyl-tRNA synthetases"/>
    <property type="match status" value="1"/>
</dbReference>
<proteinExistence type="inferred from homology"/>
<feature type="compositionally biased region" description="Polar residues" evidence="13">
    <location>
        <begin position="12"/>
        <end position="26"/>
    </location>
</feature>
<dbReference type="InterPro" id="IPR023458">
    <property type="entry name" value="Met-tRNA_ligase_1"/>
</dbReference>
<evidence type="ECO:0000256" key="13">
    <source>
        <dbReference type="SAM" id="MobiDB-lite"/>
    </source>
</evidence>
<dbReference type="EMBL" id="VOAH01000001">
    <property type="protein sequence ID" value="TVP41633.1"/>
    <property type="molecule type" value="Genomic_DNA"/>
</dbReference>
<evidence type="ECO:0000259" key="14">
    <source>
        <dbReference type="Pfam" id="PF08264"/>
    </source>
</evidence>
<dbReference type="InterPro" id="IPR029038">
    <property type="entry name" value="MetRS_Zn"/>
</dbReference>
<dbReference type="AlphaFoldDB" id="A0A557SYG1"/>
<accession>A0A557SYG1</accession>
<evidence type="ECO:0000256" key="11">
    <source>
        <dbReference type="ARBA" id="ARBA00047364"/>
    </source>
</evidence>
<dbReference type="GO" id="GO:0005524">
    <property type="term" value="F:ATP binding"/>
    <property type="evidence" value="ECO:0007669"/>
    <property type="project" value="UniProtKB-KW"/>
</dbReference>
<keyword evidence="3 12" id="KW-0436">Ligase</keyword>
<dbReference type="PANTHER" id="PTHR45765:SF1">
    <property type="entry name" value="METHIONINE--TRNA LIGASE, CYTOPLASMIC"/>
    <property type="match status" value="1"/>
</dbReference>
<evidence type="ECO:0000256" key="4">
    <source>
        <dbReference type="ARBA" id="ARBA00022723"/>
    </source>
</evidence>
<dbReference type="GO" id="GO:0046872">
    <property type="term" value="F:metal ion binding"/>
    <property type="evidence" value="ECO:0007669"/>
    <property type="project" value="UniProtKB-KW"/>
</dbReference>
<dbReference type="Proteomes" id="UP000315289">
    <property type="component" value="Unassembled WGS sequence"/>
</dbReference>
<feature type="region of interest" description="Disordered" evidence="13">
    <location>
        <begin position="1"/>
        <end position="27"/>
    </location>
</feature>
<evidence type="ECO:0000256" key="12">
    <source>
        <dbReference type="RuleBase" id="RU363039"/>
    </source>
</evidence>
<evidence type="ECO:0000313" key="17">
    <source>
        <dbReference type="Proteomes" id="UP000315289"/>
    </source>
</evidence>
<dbReference type="InterPro" id="IPR014729">
    <property type="entry name" value="Rossmann-like_a/b/a_fold"/>
</dbReference>
<keyword evidence="5 12" id="KW-0547">Nucleotide-binding</keyword>
<sequence>MNNLSENNNHNSTGTHQDSNALNPRNNDIHDILAENDKYKRSKILIEKNLVVTSALPYANGQIHLGHIASTYLPADIFTRFVRLTGRLIYHICATDDYGTPILIKAEKEGKTPEEYVREWNERDKKDFESVGINFDYFSKTSSPQNIKFVQDVFMKLYKNNHIKEEIVVQFFCTFDNKYLPDRYVIGRCPFCKSENQYSDLCESCGRVPEQILDPQCVLCGRPPVKKESLHYFFKLSDFDKSLKIWLSDNKNLQEDVVKYVLNWITAGLQDWDITRDLTWGVPIPKIEGFQNYEDKVFYGWFDNHLCYISSFNTFAEAILKKDGRKLWNDSEIIHYIGKDIIYHHYLFLPAIRLGIKSEYKLPDRIVTRGHLLFQNRKLSKSKNWSITLGGFTKSFDPDYLRFYFSTIIPYSQSDINFDWDSFYEKINNELISNIGNFINRTLSFTKKQFDGKIPPRTILDSVDKQALIEITQIAYIVGELIFGNEIDKAMKRILQFSTFFNQYFQSKEPWKSRQESNNSIWISANAVRSIAILLFPFIPTSAQKIWKQLGISENLSDQDWYSASELRIPNDHNIGNDIIPIFKRIERTEIEDQKTGFLDTGITRAKT</sequence>
<dbReference type="InterPro" id="IPR033911">
    <property type="entry name" value="MetRS_core"/>
</dbReference>
<dbReference type="InterPro" id="IPR013155">
    <property type="entry name" value="M/V/L/I-tRNA-synth_anticd-bd"/>
</dbReference>
<evidence type="ECO:0000256" key="8">
    <source>
        <dbReference type="ARBA" id="ARBA00022917"/>
    </source>
</evidence>
<keyword evidence="7 12" id="KW-0067">ATP-binding</keyword>
<evidence type="ECO:0000313" key="16">
    <source>
        <dbReference type="EMBL" id="TVP41633.1"/>
    </source>
</evidence>
<comment type="caution">
    <text evidence="16">The sequence shown here is derived from an EMBL/GenBank/DDBJ whole genome shotgun (WGS) entry which is preliminary data.</text>
</comment>
<evidence type="ECO:0000256" key="9">
    <source>
        <dbReference type="ARBA" id="ARBA00023146"/>
    </source>
</evidence>
<dbReference type="Pfam" id="PF08264">
    <property type="entry name" value="Anticodon_1"/>
    <property type="match status" value="1"/>
</dbReference>
<reference evidence="16 17" key="1">
    <citation type="journal article" date="2019" name="Front. Microbiol.">
        <title>Ammonia Oxidation by the Arctic Terrestrial Thaumarchaeote Candidatus Nitrosocosmicus arcticus Is Stimulated by Increasing Temperatures.</title>
        <authorList>
            <person name="Alves R.J.E."/>
            <person name="Kerou M."/>
            <person name="Zappe A."/>
            <person name="Bittner R."/>
            <person name="Abby S.S."/>
            <person name="Schmidt H.A."/>
            <person name="Pfeifer K."/>
            <person name="Schleper C."/>
        </authorList>
    </citation>
    <scope>NUCLEOTIDE SEQUENCE [LARGE SCALE GENOMIC DNA]</scope>
    <source>
        <strain evidence="16 17">Kfb</strain>
    </source>
</reference>
<comment type="subcellular location">
    <subcellularLocation>
        <location evidence="1">Cytoplasm</location>
    </subcellularLocation>
</comment>
<dbReference type="PANTHER" id="PTHR45765">
    <property type="entry name" value="METHIONINE--TRNA LIGASE"/>
    <property type="match status" value="1"/>
</dbReference>
<dbReference type="Gene3D" id="3.40.50.620">
    <property type="entry name" value="HUPs"/>
    <property type="match status" value="1"/>
</dbReference>
<dbReference type="Gene3D" id="2.20.28.20">
    <property type="entry name" value="Methionyl-tRNA synthetase, Zn-domain"/>
    <property type="match status" value="1"/>
</dbReference>
<keyword evidence="8 12" id="KW-0648">Protein biosynthesis</keyword>
<dbReference type="GO" id="GO:0006431">
    <property type="term" value="P:methionyl-tRNA aminoacylation"/>
    <property type="evidence" value="ECO:0007669"/>
    <property type="project" value="InterPro"/>
</dbReference>
<evidence type="ECO:0000259" key="15">
    <source>
        <dbReference type="Pfam" id="PF09334"/>
    </source>
</evidence>
<dbReference type="InterPro" id="IPR015413">
    <property type="entry name" value="Methionyl/Leucyl_tRNA_Synth"/>
</dbReference>
<evidence type="ECO:0000256" key="5">
    <source>
        <dbReference type="ARBA" id="ARBA00022741"/>
    </source>
</evidence>
<name>A0A557SYG1_9ARCH</name>
<dbReference type="CDD" id="cd07957">
    <property type="entry name" value="Anticodon_Ia_Met"/>
    <property type="match status" value="1"/>
</dbReference>
<gene>
    <name evidence="16" type="primary">metG</name>
    <name evidence="16" type="ORF">NARC_10039</name>
</gene>
<dbReference type="InterPro" id="IPR014758">
    <property type="entry name" value="Met-tRNA_synth"/>
</dbReference>
<dbReference type="InterPro" id="IPR041872">
    <property type="entry name" value="Anticodon_Met"/>
</dbReference>
<dbReference type="Gene3D" id="1.10.730.10">
    <property type="entry name" value="Isoleucyl-tRNA Synthetase, Domain 1"/>
    <property type="match status" value="1"/>
</dbReference>
<dbReference type="PRINTS" id="PR01041">
    <property type="entry name" value="TRNASYNTHMET"/>
</dbReference>
<evidence type="ECO:0000256" key="7">
    <source>
        <dbReference type="ARBA" id="ARBA00022840"/>
    </source>
</evidence>
<evidence type="ECO:0000256" key="10">
    <source>
        <dbReference type="ARBA" id="ARBA00030904"/>
    </source>
</evidence>
<evidence type="ECO:0000256" key="6">
    <source>
        <dbReference type="ARBA" id="ARBA00022833"/>
    </source>
</evidence>
<feature type="domain" description="Methionyl/Valyl/Leucyl/Isoleucyl-tRNA synthetase anticodon-binding" evidence="14">
    <location>
        <begin position="465"/>
        <end position="567"/>
    </location>
</feature>
<dbReference type="InterPro" id="IPR009080">
    <property type="entry name" value="tRNAsynth_Ia_anticodon-bd"/>
</dbReference>
<keyword evidence="4" id="KW-0479">Metal-binding</keyword>
<dbReference type="GO" id="GO:0004825">
    <property type="term" value="F:methionine-tRNA ligase activity"/>
    <property type="evidence" value="ECO:0007669"/>
    <property type="project" value="UniProtKB-EC"/>
</dbReference>
<keyword evidence="9 12" id="KW-0030">Aminoacyl-tRNA synthetase</keyword>
<protein>
    <recommendedName>
        <fullName evidence="2">methionine--tRNA ligase</fullName>
        <ecNumber evidence="2">6.1.1.10</ecNumber>
    </recommendedName>
    <alternativeName>
        <fullName evidence="10">Methionyl-tRNA synthetase</fullName>
    </alternativeName>
</protein>
<dbReference type="InterPro" id="IPR001412">
    <property type="entry name" value="aa-tRNA-synth_I_CS"/>
</dbReference>
<dbReference type="NCBIfam" id="TIGR00398">
    <property type="entry name" value="metG"/>
    <property type="match status" value="1"/>
</dbReference>
<dbReference type="EC" id="6.1.1.10" evidence="2"/>
<evidence type="ECO:0000256" key="3">
    <source>
        <dbReference type="ARBA" id="ARBA00022598"/>
    </source>
</evidence>
<dbReference type="GO" id="GO:0005829">
    <property type="term" value="C:cytosol"/>
    <property type="evidence" value="ECO:0007669"/>
    <property type="project" value="TreeGrafter"/>
</dbReference>
<feature type="compositionally biased region" description="Low complexity" evidence="13">
    <location>
        <begin position="1"/>
        <end position="11"/>
    </location>
</feature>
<evidence type="ECO:0000256" key="2">
    <source>
        <dbReference type="ARBA" id="ARBA00012838"/>
    </source>
</evidence>
<dbReference type="SUPFAM" id="SSF52374">
    <property type="entry name" value="Nucleotidylyl transferase"/>
    <property type="match status" value="1"/>
</dbReference>
<keyword evidence="6" id="KW-0862">Zinc</keyword>
<comment type="catalytic activity">
    <reaction evidence="11">
        <text>tRNA(Met) + L-methionine + ATP = L-methionyl-tRNA(Met) + AMP + diphosphate</text>
        <dbReference type="Rhea" id="RHEA:13481"/>
        <dbReference type="Rhea" id="RHEA-COMP:9667"/>
        <dbReference type="Rhea" id="RHEA-COMP:9698"/>
        <dbReference type="ChEBI" id="CHEBI:30616"/>
        <dbReference type="ChEBI" id="CHEBI:33019"/>
        <dbReference type="ChEBI" id="CHEBI:57844"/>
        <dbReference type="ChEBI" id="CHEBI:78442"/>
        <dbReference type="ChEBI" id="CHEBI:78530"/>
        <dbReference type="ChEBI" id="CHEBI:456215"/>
        <dbReference type="EC" id="6.1.1.10"/>
    </reaction>
</comment>
<organism evidence="16 17">
    <name type="scientific">Candidatus Nitrosocosmicus arcticus</name>
    <dbReference type="NCBI Taxonomy" id="2035267"/>
    <lineage>
        <taxon>Archaea</taxon>
        <taxon>Nitrososphaerota</taxon>
        <taxon>Nitrososphaeria</taxon>
        <taxon>Nitrososphaerales</taxon>
        <taxon>Nitrososphaeraceae</taxon>
        <taxon>Candidatus Nitrosocosmicus</taxon>
    </lineage>
</organism>